<sequence>MVFYMVTILSMSNLSSVKSNNAGVMTLKPKVSKDNIELHFATNHLGHFLLTNLLLDTMKNTAFESNKEGRIINVSSLAHKFMLSQLQETGFNEATFGQFHRALCYGRSKLGNILHSNELARRLKEEGACITANSLHPGAIQTNIMRDKGFSEFFYKEGFLAGILRGVIKYFVKTPQQGAATTCYVALHPQVKGVSGKYFVDCNIAEPSNLAKDAELAKDVWDFSLRLTDPK</sequence>
<proteinExistence type="predicted"/>
<dbReference type="Gene3D" id="3.40.50.720">
    <property type="entry name" value="NAD(P)-binding Rossmann-like Domain"/>
    <property type="match status" value="1"/>
</dbReference>
<dbReference type="InterPro" id="IPR036291">
    <property type="entry name" value="NAD(P)-bd_dom_sf"/>
</dbReference>
<accession>A0A2P2K9A8</accession>
<dbReference type="InterPro" id="IPR055280">
    <property type="entry name" value="TIC32"/>
</dbReference>
<dbReference type="InterPro" id="IPR002347">
    <property type="entry name" value="SDR_fam"/>
</dbReference>
<protein>
    <submittedName>
        <fullName evidence="1">Short-chain dehydrogenase</fullName>
    </submittedName>
</protein>
<dbReference type="AlphaFoldDB" id="A0A2P2K9A8"/>
<dbReference type="Pfam" id="PF00106">
    <property type="entry name" value="adh_short"/>
    <property type="match status" value="1"/>
</dbReference>
<dbReference type="PRINTS" id="PR00081">
    <property type="entry name" value="GDHRDH"/>
</dbReference>
<dbReference type="EMBL" id="GGEC01021851">
    <property type="protein sequence ID" value="MBX02335.1"/>
    <property type="molecule type" value="Transcribed_RNA"/>
</dbReference>
<dbReference type="PANTHER" id="PTHR48476:SF1">
    <property type="entry name" value="SHORT-CHAIN DEHYDROGENASE TIC 32, CHLOROPLASTIC-LIKE"/>
    <property type="match status" value="1"/>
</dbReference>
<dbReference type="SUPFAM" id="SSF51735">
    <property type="entry name" value="NAD(P)-binding Rossmann-fold domains"/>
    <property type="match status" value="1"/>
</dbReference>
<organism evidence="1">
    <name type="scientific">Rhizophora mucronata</name>
    <name type="common">Asiatic mangrove</name>
    <dbReference type="NCBI Taxonomy" id="61149"/>
    <lineage>
        <taxon>Eukaryota</taxon>
        <taxon>Viridiplantae</taxon>
        <taxon>Streptophyta</taxon>
        <taxon>Embryophyta</taxon>
        <taxon>Tracheophyta</taxon>
        <taxon>Spermatophyta</taxon>
        <taxon>Magnoliopsida</taxon>
        <taxon>eudicotyledons</taxon>
        <taxon>Gunneridae</taxon>
        <taxon>Pentapetalae</taxon>
        <taxon>rosids</taxon>
        <taxon>fabids</taxon>
        <taxon>Malpighiales</taxon>
        <taxon>Rhizophoraceae</taxon>
        <taxon>Rhizophora</taxon>
    </lineage>
</organism>
<reference evidence="1" key="1">
    <citation type="submission" date="2018-02" db="EMBL/GenBank/DDBJ databases">
        <title>Rhizophora mucronata_Transcriptome.</title>
        <authorList>
            <person name="Meera S.P."/>
            <person name="Sreeshan A."/>
            <person name="Augustine A."/>
        </authorList>
    </citation>
    <scope>NUCLEOTIDE SEQUENCE</scope>
    <source>
        <tissue evidence="1">Leaf</tissue>
    </source>
</reference>
<evidence type="ECO:0000313" key="1">
    <source>
        <dbReference type="EMBL" id="MBX02335.1"/>
    </source>
</evidence>
<dbReference type="PANTHER" id="PTHR48476">
    <property type="entry name" value="SHORT-CHAIN DEHYDROGENASE TIC 32, CHLOROPLASTIC-LIKE"/>
    <property type="match status" value="1"/>
</dbReference>
<name>A0A2P2K9A8_RHIMU</name>